<dbReference type="AlphaFoldDB" id="A0A233SVC6"/>
<evidence type="ECO:0000313" key="3">
    <source>
        <dbReference type="Proteomes" id="UP000215483"/>
    </source>
</evidence>
<protein>
    <recommendedName>
        <fullName evidence="1">CHAT domain-containing protein</fullName>
    </recommendedName>
</protein>
<comment type="caution">
    <text evidence="2">The sequence shown here is derived from an EMBL/GenBank/DDBJ whole genome shotgun (WGS) entry which is preliminary data.</text>
</comment>
<feature type="domain" description="CHAT" evidence="1">
    <location>
        <begin position="10"/>
        <end position="192"/>
    </location>
</feature>
<accession>A0A233SVC6</accession>
<keyword evidence="3" id="KW-1185">Reference proteome</keyword>
<dbReference type="Proteomes" id="UP000215483">
    <property type="component" value="Unassembled WGS sequence"/>
</dbReference>
<dbReference type="Pfam" id="PF12770">
    <property type="entry name" value="CHAT"/>
    <property type="match status" value="1"/>
</dbReference>
<proteinExistence type="predicted"/>
<sequence length="193" mass="20041">MVAMPVTRGYADLPGVRAEAEAVAGSYPGSVPLVGADATHTALASALSRAAVAHFACHAVNVPEDPSRSGLVLADGTFSVAELSVHDLEGHAFLAYLSACDTARGGRVLTDEAITLCAGLVLAGFTHAFGTLWPVDDAAAAFLAGRFHQALARRLGRGEAVEPARILNQLAEWTSGGWPDRPSRWATLIHFGG</sequence>
<name>A0A233SVC6_STRDA</name>
<evidence type="ECO:0000259" key="1">
    <source>
        <dbReference type="Pfam" id="PF12770"/>
    </source>
</evidence>
<dbReference type="EMBL" id="MCGQ01000005">
    <property type="protein sequence ID" value="OXY99597.1"/>
    <property type="molecule type" value="Genomic_DNA"/>
</dbReference>
<reference evidence="2 3" key="1">
    <citation type="submission" date="2016-07" db="EMBL/GenBank/DDBJ databases">
        <title>Draft genome of Streptomyces diastatochromogenes.</title>
        <authorList>
            <person name="Podduturi R."/>
            <person name="Lukassen M.B."/>
            <person name="Clausen N."/>
            <person name="Nielsen J.L."/>
            <person name="Jorgensen N.O."/>
        </authorList>
    </citation>
    <scope>NUCLEOTIDE SEQUENCE [LARGE SCALE GENOMIC DNA]</scope>
    <source>
        <strain evidence="2 3">DSM 40608</strain>
    </source>
</reference>
<dbReference type="InterPro" id="IPR024983">
    <property type="entry name" value="CHAT_dom"/>
</dbReference>
<organism evidence="2 3">
    <name type="scientific">Streptomyces diastatochromogenes</name>
    <dbReference type="NCBI Taxonomy" id="42236"/>
    <lineage>
        <taxon>Bacteria</taxon>
        <taxon>Bacillati</taxon>
        <taxon>Actinomycetota</taxon>
        <taxon>Actinomycetes</taxon>
        <taxon>Kitasatosporales</taxon>
        <taxon>Streptomycetaceae</taxon>
        <taxon>Streptomyces</taxon>
    </lineage>
</organism>
<evidence type="ECO:0000313" key="2">
    <source>
        <dbReference type="EMBL" id="OXY99597.1"/>
    </source>
</evidence>
<gene>
    <name evidence="2" type="ORF">BEK98_02855</name>
</gene>